<dbReference type="RefSeq" id="WP_074255412.1">
    <property type="nucleotide sequence ID" value="NZ_FSRL01000001.1"/>
</dbReference>
<gene>
    <name evidence="2" type="ORF">SAMN05444002_1326</name>
</gene>
<organism evidence="2 3">
    <name type="scientific">Vannielia litorea</name>
    <dbReference type="NCBI Taxonomy" id="1217970"/>
    <lineage>
        <taxon>Bacteria</taxon>
        <taxon>Pseudomonadati</taxon>
        <taxon>Pseudomonadota</taxon>
        <taxon>Alphaproteobacteria</taxon>
        <taxon>Rhodobacterales</taxon>
        <taxon>Paracoccaceae</taxon>
        <taxon>Vannielia</taxon>
    </lineage>
</organism>
<evidence type="ECO:0000313" key="3">
    <source>
        <dbReference type="Proteomes" id="UP000184932"/>
    </source>
</evidence>
<feature type="domain" description="STAS" evidence="1">
    <location>
        <begin position="1"/>
        <end position="96"/>
    </location>
</feature>
<dbReference type="Proteomes" id="UP000184932">
    <property type="component" value="Unassembled WGS sequence"/>
</dbReference>
<evidence type="ECO:0000313" key="2">
    <source>
        <dbReference type="EMBL" id="SIN89653.1"/>
    </source>
</evidence>
<dbReference type="Pfam" id="PF13466">
    <property type="entry name" value="STAS_2"/>
    <property type="match status" value="1"/>
</dbReference>
<dbReference type="SUPFAM" id="SSF52091">
    <property type="entry name" value="SpoIIaa-like"/>
    <property type="match status" value="1"/>
</dbReference>
<dbReference type="PROSITE" id="PS50801">
    <property type="entry name" value="STAS"/>
    <property type="match status" value="1"/>
</dbReference>
<dbReference type="CDD" id="cd07043">
    <property type="entry name" value="STAS_anti-anti-sigma_factors"/>
    <property type="match status" value="1"/>
</dbReference>
<accession>A0A1N6F308</accession>
<protein>
    <submittedName>
        <fullName evidence="2">Anti-anti-sigma regulatory factor (Antagonist of anti-sigma factor)</fullName>
    </submittedName>
</protein>
<reference evidence="3" key="1">
    <citation type="submission" date="2016-11" db="EMBL/GenBank/DDBJ databases">
        <authorList>
            <person name="Varghese N."/>
            <person name="Submissions S."/>
        </authorList>
    </citation>
    <scope>NUCLEOTIDE SEQUENCE [LARGE SCALE GENOMIC DNA]</scope>
    <source>
        <strain evidence="3">DSM 29440</strain>
    </source>
</reference>
<keyword evidence="3" id="KW-1185">Reference proteome</keyword>
<dbReference type="InterPro" id="IPR058548">
    <property type="entry name" value="MlaB-like_STAS"/>
</dbReference>
<dbReference type="InterPro" id="IPR002645">
    <property type="entry name" value="STAS_dom"/>
</dbReference>
<dbReference type="EMBL" id="FSRL01000001">
    <property type="protein sequence ID" value="SIN89653.1"/>
    <property type="molecule type" value="Genomic_DNA"/>
</dbReference>
<evidence type="ECO:0000259" key="1">
    <source>
        <dbReference type="PROSITE" id="PS50801"/>
    </source>
</evidence>
<dbReference type="Gene3D" id="3.30.750.24">
    <property type="entry name" value="STAS domain"/>
    <property type="match status" value="1"/>
</dbReference>
<dbReference type="AlphaFoldDB" id="A0A1N6F308"/>
<name>A0A1N6F308_9RHOB</name>
<sequence length="96" mass="9842">MSDASLRVPLPERLDLPAAAPLREALLPLVGKPLVLDATGCSTIGTPGVQVLLSAARSWREAGALLSVEGVSPACEAQLAHLGLTTDDLCSKEQAA</sequence>
<dbReference type="STRING" id="1217970.SAMN05444002_1326"/>
<dbReference type="InterPro" id="IPR036513">
    <property type="entry name" value="STAS_dom_sf"/>
</dbReference>
<proteinExistence type="predicted"/>